<keyword evidence="8 17" id="KW-0479">Metal-binding</keyword>
<protein>
    <recommendedName>
        <fullName evidence="3 18">Cytochrome b</fullName>
    </recommendedName>
</protein>
<feature type="transmembrane region" description="Helical" evidence="18">
    <location>
        <begin position="21"/>
        <end position="49"/>
    </location>
</feature>
<dbReference type="GO" id="GO:0046872">
    <property type="term" value="F:metal ion binding"/>
    <property type="evidence" value="ECO:0007669"/>
    <property type="project" value="UniProtKB-UniRule"/>
</dbReference>
<evidence type="ECO:0000256" key="16">
    <source>
        <dbReference type="PIRSR" id="PIRSR038885-1"/>
    </source>
</evidence>
<comment type="subcellular location">
    <subcellularLocation>
        <location evidence="2">Mitochondrion inner membrane</location>
        <topology evidence="2">Multi-pass membrane protein</topology>
    </subcellularLocation>
</comment>
<dbReference type="CDD" id="cd00290">
    <property type="entry name" value="cytochrome_b_C"/>
    <property type="match status" value="1"/>
</dbReference>
<keyword evidence="5 17" id="KW-0349">Heme</keyword>
<dbReference type="PANTHER" id="PTHR19271:SF16">
    <property type="entry name" value="CYTOCHROME B"/>
    <property type="match status" value="1"/>
</dbReference>
<dbReference type="AlphaFoldDB" id="A0A0U2DTQ6"/>
<reference evidence="21" key="1">
    <citation type="journal article" date="2015" name="Mitochondrial DNA">
        <title>Mitochondrial genome sequences of landsnails Aegista diversifamilia and Dolicheulota formosensis (Gastropoda: Pulmonata: Stylommatophora).</title>
        <authorList>
            <person name="Huang C.W."/>
            <person name="Lin S.M."/>
            <person name="Wu W.L."/>
        </authorList>
    </citation>
    <scope>NUCLEOTIDE SEQUENCE</scope>
</reference>
<evidence type="ECO:0000256" key="1">
    <source>
        <dbReference type="ARBA" id="ARBA00002566"/>
    </source>
</evidence>
<dbReference type="InterPro" id="IPR005798">
    <property type="entry name" value="Cyt_b/b6_C"/>
</dbReference>
<evidence type="ECO:0000256" key="12">
    <source>
        <dbReference type="ARBA" id="ARBA00023004"/>
    </source>
</evidence>
<evidence type="ECO:0000256" key="17">
    <source>
        <dbReference type="PIRSR" id="PIRSR038885-2"/>
    </source>
</evidence>
<geneLocation type="mitochondrion" evidence="21"/>
<reference evidence="21" key="2">
    <citation type="submission" date="2015-03" db="EMBL/GenBank/DDBJ databases">
        <authorList>
            <person name="Murphy D."/>
        </authorList>
    </citation>
    <scope>NUCLEOTIDE SEQUENCE</scope>
</reference>
<evidence type="ECO:0000256" key="11">
    <source>
        <dbReference type="ARBA" id="ARBA00022989"/>
    </source>
</evidence>
<sequence>MKKIREVESLVNLPSPSNISIWWNIGSMLGVMLVLQIVTGILLSFHYTADMYNTFNSIIHIMRDVPGGWFFRALHANGASMFFFLLYLHMARGIYFQSFITNYRTWMIGVTIYLMAMATAFLGYVLPWGQMSYWGATVITNLFSAIPYFGTTLVSWIWGGFSVDQATLNRFFSLHFLIPFALSVFVLLHLVFLHEKGSSNPLGNMFHLSKIPFHPYFTWKDFVGFSMMGLVLMLVVCFYPNGLTDPENFMEANPLVTPTHIQPEWYFLFAYAILRSIPSKLGGVIALVMAILVFYIFPVVFPLLTKNIRYPVAFSPLSQILFWIYIVVFFLLTWLGACPVEAPFIKLAQPLTLLYFVLPMLYLSSIHFWSRAINYFI</sequence>
<evidence type="ECO:0000256" key="14">
    <source>
        <dbReference type="ARBA" id="ARBA00023128"/>
    </source>
</evidence>
<feature type="binding site" description="axial binding residue" evidence="17">
    <location>
        <position position="189"/>
    </location>
    <ligand>
        <name>heme b</name>
        <dbReference type="ChEBI" id="CHEBI:60344"/>
        <label>b566</label>
    </ligand>
    <ligandPart>
        <name>Fe</name>
        <dbReference type="ChEBI" id="CHEBI:18248"/>
    </ligandPart>
</feature>
<dbReference type="InterPro" id="IPR030689">
    <property type="entry name" value="Cytochrome_b"/>
</dbReference>
<keyword evidence="13" id="KW-0830">Ubiquinone</keyword>
<feature type="transmembrane region" description="Helical" evidence="18">
    <location>
        <begin position="103"/>
        <end position="126"/>
    </location>
</feature>
<dbReference type="Pfam" id="PF00033">
    <property type="entry name" value="Cytochrome_B"/>
    <property type="match status" value="1"/>
</dbReference>
<comment type="cofactor">
    <cofactor evidence="18">
        <name>heme b</name>
        <dbReference type="ChEBI" id="CHEBI:60344"/>
    </cofactor>
    <text evidence="18">Binds 2 heme groups non-covalently.</text>
</comment>
<evidence type="ECO:0000256" key="18">
    <source>
        <dbReference type="RuleBase" id="RU362117"/>
    </source>
</evidence>
<dbReference type="SUPFAM" id="SSF81648">
    <property type="entry name" value="a domain/subunit of cytochrome bc1 complex (Ubiquinol-cytochrome c reductase)"/>
    <property type="match status" value="1"/>
</dbReference>
<feature type="transmembrane region" description="Helical" evidence="18">
    <location>
        <begin position="222"/>
        <end position="240"/>
    </location>
</feature>
<dbReference type="PIRSF" id="PIRSF038885">
    <property type="entry name" value="COB"/>
    <property type="match status" value="1"/>
</dbReference>
<accession>A0A0U2DTQ6</accession>
<comment type="similarity">
    <text evidence="18">Belongs to the cytochrome b family.</text>
</comment>
<evidence type="ECO:0000256" key="10">
    <source>
        <dbReference type="ARBA" id="ARBA00022982"/>
    </source>
</evidence>
<evidence type="ECO:0000259" key="20">
    <source>
        <dbReference type="PROSITE" id="PS51003"/>
    </source>
</evidence>
<dbReference type="InterPro" id="IPR005797">
    <property type="entry name" value="Cyt_b/b6_N"/>
</dbReference>
<feature type="binding site" description="axial binding residue" evidence="17">
    <location>
        <position position="175"/>
    </location>
    <ligand>
        <name>heme b</name>
        <dbReference type="ChEBI" id="CHEBI:60344"/>
        <label>b562</label>
    </ligand>
    <ligandPart>
        <name>Fe</name>
        <dbReference type="ChEBI" id="CHEBI:18248"/>
    </ligandPart>
</feature>
<dbReference type="PROSITE" id="PS51002">
    <property type="entry name" value="CYTB_NTER"/>
    <property type="match status" value="1"/>
</dbReference>
<evidence type="ECO:0000256" key="13">
    <source>
        <dbReference type="ARBA" id="ARBA00023075"/>
    </source>
</evidence>
<dbReference type="GO" id="GO:0008121">
    <property type="term" value="F:quinol-cytochrome-c reductase activity"/>
    <property type="evidence" value="ECO:0007669"/>
    <property type="project" value="InterPro"/>
</dbReference>
<dbReference type="CDD" id="cd00284">
    <property type="entry name" value="Cytochrome_b_N"/>
    <property type="match status" value="1"/>
</dbReference>
<dbReference type="InterPro" id="IPR036150">
    <property type="entry name" value="Cyt_b/b6_C_sf"/>
</dbReference>
<dbReference type="GeneID" id="25076390"/>
<dbReference type="PANTHER" id="PTHR19271">
    <property type="entry name" value="CYTOCHROME B"/>
    <property type="match status" value="1"/>
</dbReference>
<dbReference type="RefSeq" id="YP_009159093.1">
    <property type="nucleotide sequence ID" value="NC_027584.1"/>
</dbReference>
<dbReference type="Pfam" id="PF00032">
    <property type="entry name" value="Cytochrom_B_C"/>
    <property type="match status" value="1"/>
</dbReference>
<feature type="transmembrane region" description="Helical" evidence="18">
    <location>
        <begin position="281"/>
        <end position="300"/>
    </location>
</feature>
<evidence type="ECO:0000256" key="6">
    <source>
        <dbReference type="ARBA" id="ARBA00022660"/>
    </source>
</evidence>
<keyword evidence="6 18" id="KW-0679">Respiratory chain</keyword>
<feature type="domain" description="Cytochrome b/b6 N-terminal region profile" evidence="19">
    <location>
        <begin position="1"/>
        <end position="202"/>
    </location>
</feature>
<comment type="cofactor">
    <cofactor evidence="17">
        <name>heme</name>
        <dbReference type="ChEBI" id="CHEBI:30413"/>
    </cofactor>
    <text evidence="17">Binds 2 heme groups non-covalently.</text>
</comment>
<dbReference type="PROSITE" id="PS51003">
    <property type="entry name" value="CYTB_CTER"/>
    <property type="match status" value="1"/>
</dbReference>
<evidence type="ECO:0000256" key="9">
    <source>
        <dbReference type="ARBA" id="ARBA00022792"/>
    </source>
</evidence>
<dbReference type="InterPro" id="IPR048259">
    <property type="entry name" value="Cytochrome_b_N_euk/bac"/>
</dbReference>
<evidence type="ECO:0000256" key="8">
    <source>
        <dbReference type="ARBA" id="ARBA00022723"/>
    </source>
</evidence>
<evidence type="ECO:0000256" key="3">
    <source>
        <dbReference type="ARBA" id="ARBA00013531"/>
    </source>
</evidence>
<feature type="domain" description="Cytochrome b/b6 C-terminal region profile" evidence="20">
    <location>
        <begin position="203"/>
        <end position="377"/>
    </location>
</feature>
<proteinExistence type="inferred from homology"/>
<keyword evidence="14 18" id="KW-0496">Mitochondrion</keyword>
<keyword evidence="15 18" id="KW-0472">Membrane</keyword>
<feature type="transmembrane region" description="Helical" evidence="18">
    <location>
        <begin position="132"/>
        <end position="159"/>
    </location>
</feature>
<feature type="transmembrane region" description="Helical" evidence="18">
    <location>
        <begin position="320"/>
        <end position="340"/>
    </location>
</feature>
<feature type="binding site" evidence="16">
    <location>
        <position position="194"/>
    </location>
    <ligand>
        <name>a ubiquinone</name>
        <dbReference type="ChEBI" id="CHEBI:16389"/>
    </ligand>
</feature>
<evidence type="ECO:0000256" key="15">
    <source>
        <dbReference type="ARBA" id="ARBA00023136"/>
    </source>
</evidence>
<evidence type="ECO:0000313" key="21">
    <source>
        <dbReference type="EMBL" id="AKP55336.1"/>
    </source>
</evidence>
<feature type="binding site" description="axial binding residue" evidence="17">
    <location>
        <position position="89"/>
    </location>
    <ligand>
        <name>heme b</name>
        <dbReference type="ChEBI" id="CHEBI:60344"/>
        <label>b566</label>
    </ligand>
    <ligandPart>
        <name>Fe</name>
        <dbReference type="ChEBI" id="CHEBI:18248"/>
    </ligandPart>
</feature>
<keyword evidence="9" id="KW-0999">Mitochondrion inner membrane</keyword>
<keyword evidence="11 18" id="KW-1133">Transmembrane helix</keyword>
<evidence type="ECO:0000259" key="19">
    <source>
        <dbReference type="PROSITE" id="PS51002"/>
    </source>
</evidence>
<dbReference type="GO" id="GO:0005743">
    <property type="term" value="C:mitochondrial inner membrane"/>
    <property type="evidence" value="ECO:0007669"/>
    <property type="project" value="UniProtKB-SubCell"/>
</dbReference>
<dbReference type="SUPFAM" id="SSF81342">
    <property type="entry name" value="Transmembrane di-heme cytochromes"/>
    <property type="match status" value="1"/>
</dbReference>
<comment type="function">
    <text evidence="1 18">Component of the ubiquinol-cytochrome c reductase complex (complex III or cytochrome b-c1 complex) that is part of the mitochondrial respiratory chain. The b-c1 complex mediates electron transfer from ubiquinol to cytochrome c. Contributes to the generation of a proton gradient across the mitochondrial membrane that is then used for ATP synthesis.</text>
</comment>
<evidence type="ECO:0000256" key="4">
    <source>
        <dbReference type="ARBA" id="ARBA00022448"/>
    </source>
</evidence>
<feature type="transmembrane region" description="Helical" evidence="18">
    <location>
        <begin position="352"/>
        <end position="370"/>
    </location>
</feature>
<dbReference type="GO" id="GO:0045275">
    <property type="term" value="C:respiratory chain complex III"/>
    <property type="evidence" value="ECO:0007669"/>
    <property type="project" value="InterPro"/>
</dbReference>
<feature type="transmembrane region" description="Helical" evidence="18">
    <location>
        <begin position="69"/>
        <end position="91"/>
    </location>
</feature>
<evidence type="ECO:0000256" key="2">
    <source>
        <dbReference type="ARBA" id="ARBA00004448"/>
    </source>
</evidence>
<keyword evidence="10 18" id="KW-0249">Electron transport</keyword>
<organism evidence="21">
    <name type="scientific">Aegista diversifamilia</name>
    <name type="common">Snail</name>
    <dbReference type="NCBI Taxonomy" id="1545397"/>
    <lineage>
        <taxon>Eukaryota</taxon>
        <taxon>Metazoa</taxon>
        <taxon>Spiralia</taxon>
        <taxon>Lophotrochozoa</taxon>
        <taxon>Mollusca</taxon>
        <taxon>Gastropoda</taxon>
        <taxon>Heterobranchia</taxon>
        <taxon>Euthyneura</taxon>
        <taxon>Panpulmonata</taxon>
        <taxon>Eupulmonata</taxon>
        <taxon>Stylommatophora</taxon>
        <taxon>Helicina</taxon>
        <taxon>Camaenoidea</taxon>
        <taxon>Camaenidae</taxon>
        <taxon>Bradybaeninae</taxon>
        <taxon>Aegista</taxon>
    </lineage>
</organism>
<keyword evidence="12 17" id="KW-0408">Iron</keyword>
<dbReference type="GO" id="GO:0006122">
    <property type="term" value="P:mitochondrial electron transport, ubiquinol to cytochrome c"/>
    <property type="evidence" value="ECO:0007669"/>
    <property type="project" value="TreeGrafter"/>
</dbReference>
<gene>
    <name evidence="21" type="primary">CYTB</name>
</gene>
<name>A0A0U2DTQ6_AEGDI</name>
<dbReference type="CTD" id="4519"/>
<evidence type="ECO:0000256" key="5">
    <source>
        <dbReference type="ARBA" id="ARBA00022617"/>
    </source>
</evidence>
<dbReference type="EMBL" id="KR002567">
    <property type="protein sequence ID" value="AKP55336.1"/>
    <property type="molecule type" value="Genomic_DNA"/>
</dbReference>
<dbReference type="InterPro" id="IPR016174">
    <property type="entry name" value="Di-haem_cyt_TM"/>
</dbReference>
<dbReference type="InterPro" id="IPR048260">
    <property type="entry name" value="Cytochrome_b_C_euk/bac"/>
</dbReference>
<dbReference type="GO" id="GO:0016491">
    <property type="term" value="F:oxidoreductase activity"/>
    <property type="evidence" value="ECO:0007669"/>
    <property type="project" value="UniProtKB-UniRule"/>
</dbReference>
<evidence type="ECO:0000256" key="7">
    <source>
        <dbReference type="ARBA" id="ARBA00022692"/>
    </source>
</evidence>
<keyword evidence="7 18" id="KW-0812">Transmembrane</keyword>
<feature type="binding site" description="axial binding residue" evidence="17">
    <location>
        <position position="75"/>
    </location>
    <ligand>
        <name>heme b</name>
        <dbReference type="ChEBI" id="CHEBI:60344"/>
        <label>b562</label>
    </ligand>
    <ligandPart>
        <name>Fe</name>
        <dbReference type="ChEBI" id="CHEBI:18248"/>
    </ligandPart>
</feature>
<dbReference type="InterPro" id="IPR027387">
    <property type="entry name" value="Cytb/b6-like_sf"/>
</dbReference>
<dbReference type="Gene3D" id="1.20.810.10">
    <property type="entry name" value="Cytochrome Bc1 Complex, Chain C"/>
    <property type="match status" value="1"/>
</dbReference>
<feature type="transmembrane region" description="Helical" evidence="18">
    <location>
        <begin position="171"/>
        <end position="192"/>
    </location>
</feature>
<keyword evidence="4 18" id="KW-0813">Transport</keyword>